<gene>
    <name evidence="1" type="ORF">ACFSNC_25600</name>
</gene>
<reference evidence="2" key="1">
    <citation type="journal article" date="2019" name="Int. J. Syst. Evol. Microbiol.">
        <title>The Global Catalogue of Microorganisms (GCM) 10K type strain sequencing project: providing services to taxonomists for standard genome sequencing and annotation.</title>
        <authorList>
            <consortium name="The Broad Institute Genomics Platform"/>
            <consortium name="The Broad Institute Genome Sequencing Center for Infectious Disease"/>
            <person name="Wu L."/>
            <person name="Ma J."/>
        </authorList>
    </citation>
    <scope>NUCLEOTIDE SEQUENCE [LARGE SCALE GENOMIC DNA]</scope>
    <source>
        <strain evidence="2">CCM 7435</strain>
    </source>
</reference>
<accession>A0ABW4Z5S9</accession>
<organism evidence="1 2">
    <name type="scientific">Ancylobacter oerskovii</name>
    <dbReference type="NCBI Taxonomy" id="459519"/>
    <lineage>
        <taxon>Bacteria</taxon>
        <taxon>Pseudomonadati</taxon>
        <taxon>Pseudomonadota</taxon>
        <taxon>Alphaproteobacteria</taxon>
        <taxon>Hyphomicrobiales</taxon>
        <taxon>Xanthobacteraceae</taxon>
        <taxon>Ancylobacter</taxon>
    </lineage>
</organism>
<dbReference type="Proteomes" id="UP001597299">
    <property type="component" value="Unassembled WGS sequence"/>
</dbReference>
<dbReference type="EMBL" id="JBHUHD010000004">
    <property type="protein sequence ID" value="MFD2143751.1"/>
    <property type="molecule type" value="Genomic_DNA"/>
</dbReference>
<name>A0ABW4Z5S9_9HYPH</name>
<keyword evidence="2" id="KW-1185">Reference proteome</keyword>
<comment type="caution">
    <text evidence="1">The sequence shown here is derived from an EMBL/GenBank/DDBJ whole genome shotgun (WGS) entry which is preliminary data.</text>
</comment>
<sequence>MDTNENENSPGDAISHLDDDGFYDVIINAFDDFINMKASLRAIIERASGGSLLGQKVRDMRNLAQEAVNKGENRNLTNIKELAICKRYLTAYGRANPGRMAPEIKKTSDERYLIKTQNSSGRIYIKFVSIESVENMTSTLVSGLSETTSEKVAADGVESYLDHRITCKSFSDDEYDGEAP</sequence>
<dbReference type="RefSeq" id="WP_213351873.1">
    <property type="nucleotide sequence ID" value="NZ_JAHBGB010000014.1"/>
</dbReference>
<protein>
    <submittedName>
        <fullName evidence="1">Uncharacterized protein</fullName>
    </submittedName>
</protein>
<proteinExistence type="predicted"/>
<evidence type="ECO:0000313" key="2">
    <source>
        <dbReference type="Proteomes" id="UP001597299"/>
    </source>
</evidence>
<evidence type="ECO:0000313" key="1">
    <source>
        <dbReference type="EMBL" id="MFD2143751.1"/>
    </source>
</evidence>